<evidence type="ECO:0000256" key="2">
    <source>
        <dbReference type="ARBA" id="ARBA00023128"/>
    </source>
</evidence>
<dbReference type="Proteomes" id="UP000694941">
    <property type="component" value="Unplaced"/>
</dbReference>
<proteinExistence type="inferred from homology"/>
<evidence type="ECO:0000313" key="6">
    <source>
        <dbReference type="RefSeq" id="XP_013778781.1"/>
    </source>
</evidence>
<dbReference type="InterPro" id="IPR020373">
    <property type="entry name" value="Kgd4/YMR-31"/>
</dbReference>
<organism evidence="5 6">
    <name type="scientific">Limulus polyphemus</name>
    <name type="common">Atlantic horseshoe crab</name>
    <dbReference type="NCBI Taxonomy" id="6850"/>
    <lineage>
        <taxon>Eukaryota</taxon>
        <taxon>Metazoa</taxon>
        <taxon>Ecdysozoa</taxon>
        <taxon>Arthropoda</taxon>
        <taxon>Chelicerata</taxon>
        <taxon>Merostomata</taxon>
        <taxon>Xiphosura</taxon>
        <taxon>Limulidae</taxon>
        <taxon>Limulus</taxon>
    </lineage>
</organism>
<dbReference type="Pfam" id="PF10937">
    <property type="entry name" value="Kgd4-YMR31"/>
    <property type="match status" value="1"/>
</dbReference>
<evidence type="ECO:0000256" key="4">
    <source>
        <dbReference type="SAM" id="MobiDB-lite"/>
    </source>
</evidence>
<evidence type="ECO:0000313" key="5">
    <source>
        <dbReference type="Proteomes" id="UP000694941"/>
    </source>
</evidence>
<keyword evidence="5" id="KW-1185">Reference proteome</keyword>
<keyword evidence="2" id="KW-0496">Mitochondrion</keyword>
<name>A0ABM1BBQ3_LIMPO</name>
<comment type="subcellular location">
    <subcellularLocation>
        <location evidence="1">Mitochondrion</location>
    </subcellularLocation>
</comment>
<comment type="similarity">
    <text evidence="3">Belongs to the alpha-ketoglutarate dehydrogenase component 4 family.</text>
</comment>
<sequence length="86" mass="9591">MASNVARSWKVVKPHLPRIKFRKGGRPDSCEQNPTLAKSSSQPSSIRPSTLSVPGTGIEECELPQRYARQQISQLELEYIERGGPE</sequence>
<evidence type="ECO:0000256" key="1">
    <source>
        <dbReference type="ARBA" id="ARBA00004173"/>
    </source>
</evidence>
<evidence type="ECO:0000256" key="3">
    <source>
        <dbReference type="ARBA" id="ARBA00043970"/>
    </source>
</evidence>
<feature type="compositionally biased region" description="Low complexity" evidence="4">
    <location>
        <begin position="39"/>
        <end position="52"/>
    </location>
</feature>
<accession>A0ABM1BBQ3</accession>
<protein>
    <submittedName>
        <fullName evidence="6">28S ribosomal protein S36, mitochondrial-like isoform X2</fullName>
    </submittedName>
</protein>
<reference evidence="6" key="1">
    <citation type="submission" date="2025-08" db="UniProtKB">
        <authorList>
            <consortium name="RefSeq"/>
        </authorList>
    </citation>
    <scope>IDENTIFICATION</scope>
    <source>
        <tissue evidence="6">Muscle</tissue>
    </source>
</reference>
<gene>
    <name evidence="6" type="primary">LOC106463309</name>
</gene>
<dbReference type="RefSeq" id="XP_013778781.1">
    <property type="nucleotide sequence ID" value="XM_013923327.2"/>
</dbReference>
<feature type="region of interest" description="Disordered" evidence="4">
    <location>
        <begin position="17"/>
        <end position="55"/>
    </location>
</feature>
<dbReference type="GeneID" id="106463309"/>